<dbReference type="EMBL" id="LAZR01011257">
    <property type="protein sequence ID" value="KKM62615.1"/>
    <property type="molecule type" value="Genomic_DNA"/>
</dbReference>
<accession>A0A0F9LEJ5</accession>
<comment type="caution">
    <text evidence="1">The sequence shown here is derived from an EMBL/GenBank/DDBJ whole genome shotgun (WGS) entry which is preliminary data.</text>
</comment>
<evidence type="ECO:0000313" key="1">
    <source>
        <dbReference type="EMBL" id="KKM62615.1"/>
    </source>
</evidence>
<sequence>MSKDKAKNKSKYAQEMAALNGERFEMFQAMYNSVHQEELANLTQRLLELKEGVEGGVEVLELNELVVGLGDLYHE</sequence>
<protein>
    <submittedName>
        <fullName evidence="1">Uncharacterized protein</fullName>
    </submittedName>
</protein>
<organism evidence="1">
    <name type="scientific">marine sediment metagenome</name>
    <dbReference type="NCBI Taxonomy" id="412755"/>
    <lineage>
        <taxon>unclassified sequences</taxon>
        <taxon>metagenomes</taxon>
        <taxon>ecological metagenomes</taxon>
    </lineage>
</organism>
<reference evidence="1" key="1">
    <citation type="journal article" date="2015" name="Nature">
        <title>Complex archaea that bridge the gap between prokaryotes and eukaryotes.</title>
        <authorList>
            <person name="Spang A."/>
            <person name="Saw J.H."/>
            <person name="Jorgensen S.L."/>
            <person name="Zaremba-Niedzwiedzka K."/>
            <person name="Martijn J."/>
            <person name="Lind A.E."/>
            <person name="van Eijk R."/>
            <person name="Schleper C."/>
            <person name="Guy L."/>
            <person name="Ettema T.J."/>
        </authorList>
    </citation>
    <scope>NUCLEOTIDE SEQUENCE</scope>
</reference>
<proteinExistence type="predicted"/>
<name>A0A0F9LEJ5_9ZZZZ</name>
<dbReference type="AlphaFoldDB" id="A0A0F9LEJ5"/>
<gene>
    <name evidence="1" type="ORF">LCGC14_1519840</name>
</gene>